<dbReference type="InterPro" id="IPR001387">
    <property type="entry name" value="Cro/C1-type_HTH"/>
</dbReference>
<dbReference type="PROSITE" id="PS50943">
    <property type="entry name" value="HTH_CROC1"/>
    <property type="match status" value="1"/>
</dbReference>
<dbReference type="InterPro" id="IPR010982">
    <property type="entry name" value="Lambda_DNA-bd_dom_sf"/>
</dbReference>
<dbReference type="SUPFAM" id="SSF47413">
    <property type="entry name" value="lambda repressor-like DNA-binding domains"/>
    <property type="match status" value="1"/>
</dbReference>
<evidence type="ECO:0000313" key="3">
    <source>
        <dbReference type="Proteomes" id="UP000824073"/>
    </source>
</evidence>
<reference evidence="2" key="1">
    <citation type="submission" date="2020-10" db="EMBL/GenBank/DDBJ databases">
        <authorList>
            <person name="Gilroy R."/>
        </authorList>
    </citation>
    <scope>NUCLEOTIDE SEQUENCE</scope>
    <source>
        <strain evidence="2">CHK191-8634</strain>
    </source>
</reference>
<dbReference type="CDD" id="cd00093">
    <property type="entry name" value="HTH_XRE"/>
    <property type="match status" value="1"/>
</dbReference>
<reference evidence="2" key="2">
    <citation type="journal article" date="2021" name="PeerJ">
        <title>Extensive microbial diversity within the chicken gut microbiome revealed by metagenomics and culture.</title>
        <authorList>
            <person name="Gilroy R."/>
            <person name="Ravi A."/>
            <person name="Getino M."/>
            <person name="Pursley I."/>
            <person name="Horton D.L."/>
            <person name="Alikhan N.F."/>
            <person name="Baker D."/>
            <person name="Gharbi K."/>
            <person name="Hall N."/>
            <person name="Watson M."/>
            <person name="Adriaenssens E.M."/>
            <person name="Foster-Nyarko E."/>
            <person name="Jarju S."/>
            <person name="Secka A."/>
            <person name="Antonio M."/>
            <person name="Oren A."/>
            <person name="Chaudhuri R.R."/>
            <person name="La Ragione R."/>
            <person name="Hildebrand F."/>
            <person name="Pallen M.J."/>
        </authorList>
    </citation>
    <scope>NUCLEOTIDE SEQUENCE</scope>
    <source>
        <strain evidence="2">CHK191-8634</strain>
    </source>
</reference>
<protein>
    <submittedName>
        <fullName evidence="2">Helix-turn-helix transcriptional regulator</fullName>
    </submittedName>
</protein>
<dbReference type="EMBL" id="DVMR01000046">
    <property type="protein sequence ID" value="HIU43765.1"/>
    <property type="molecule type" value="Genomic_DNA"/>
</dbReference>
<accession>A0A9D1LL62</accession>
<feature type="domain" description="HTH cro/C1-type" evidence="1">
    <location>
        <begin position="31"/>
        <end position="65"/>
    </location>
</feature>
<dbReference type="Pfam" id="PF01381">
    <property type="entry name" value="HTH_3"/>
    <property type="match status" value="1"/>
</dbReference>
<evidence type="ECO:0000259" key="1">
    <source>
        <dbReference type="PROSITE" id="PS50943"/>
    </source>
</evidence>
<gene>
    <name evidence="2" type="ORF">IAB67_05645</name>
</gene>
<organism evidence="2 3">
    <name type="scientific">Candidatus Ventrousia excrementavium</name>
    <dbReference type="NCBI Taxonomy" id="2840961"/>
    <lineage>
        <taxon>Bacteria</taxon>
        <taxon>Bacillati</taxon>
        <taxon>Bacillota</taxon>
        <taxon>Clostridia</taxon>
        <taxon>Eubacteriales</taxon>
        <taxon>Clostridiaceae</taxon>
        <taxon>Clostridiaceae incertae sedis</taxon>
        <taxon>Candidatus Ventrousia</taxon>
    </lineage>
</organism>
<name>A0A9D1LL62_9CLOT</name>
<proteinExistence type="predicted"/>
<sequence>MEKTYSLINLGRFLIFLPPTTGYIDAVSGMLSQNTYSRYETNERGIPLELISKLADYYGTSVDYLMGCTDVFEPYPRSKQRFT</sequence>
<comment type="caution">
    <text evidence="2">The sequence shown here is derived from an EMBL/GenBank/DDBJ whole genome shotgun (WGS) entry which is preliminary data.</text>
</comment>
<evidence type="ECO:0000313" key="2">
    <source>
        <dbReference type="EMBL" id="HIU43765.1"/>
    </source>
</evidence>
<dbReference type="GO" id="GO:0003677">
    <property type="term" value="F:DNA binding"/>
    <property type="evidence" value="ECO:0007669"/>
    <property type="project" value="InterPro"/>
</dbReference>
<dbReference type="AlphaFoldDB" id="A0A9D1LL62"/>
<dbReference type="Proteomes" id="UP000824073">
    <property type="component" value="Unassembled WGS sequence"/>
</dbReference>
<dbReference type="Gene3D" id="1.10.260.40">
    <property type="entry name" value="lambda repressor-like DNA-binding domains"/>
    <property type="match status" value="1"/>
</dbReference>